<keyword evidence="4" id="KW-1185">Reference proteome</keyword>
<evidence type="ECO:0000259" key="2">
    <source>
        <dbReference type="Pfam" id="PF13966"/>
    </source>
</evidence>
<dbReference type="Pfam" id="PF13966">
    <property type="entry name" value="zf-RVT"/>
    <property type="match status" value="1"/>
</dbReference>
<dbReference type="EMBL" id="JAUUTY010000003">
    <property type="protein sequence ID" value="KAK1661405.1"/>
    <property type="molecule type" value="Genomic_DNA"/>
</dbReference>
<gene>
    <name evidence="3" type="ORF">QYE76_049564</name>
</gene>
<reference evidence="3" key="1">
    <citation type="submission" date="2023-07" db="EMBL/GenBank/DDBJ databases">
        <title>A chromosome-level genome assembly of Lolium multiflorum.</title>
        <authorList>
            <person name="Chen Y."/>
            <person name="Copetti D."/>
            <person name="Kolliker R."/>
            <person name="Studer B."/>
        </authorList>
    </citation>
    <scope>NUCLEOTIDE SEQUENCE</scope>
    <source>
        <strain evidence="3">02402/16</strain>
        <tissue evidence="3">Leaf</tissue>
    </source>
</reference>
<name>A0AAD8WII5_LOLMU</name>
<proteinExistence type="predicted"/>
<evidence type="ECO:0000256" key="1">
    <source>
        <dbReference type="SAM" id="MobiDB-lite"/>
    </source>
</evidence>
<sequence>MQCLRLWEAVEEVEKDSTRPDSIAWKGTESGSYTAKGTYRMLCKGGIRWSMCGSVWGSFSPMKCKVFAWPTLRYRLWISDRRARHGLQEHPDTCYTCLQEEDNIDHIFTLCPYARQVRCRVIRSANLRIADPGFTGNLQRWWTEARKRVRRIDRKRFDSMVISTMWTLWKQRKREGFWEYNSGEGSSSGASSHALAPPIADNTNNEEEEEEVPVRNLQLQSGDYILNDEEEATVVHQLSVISAVETRARFRPEEAEVVRALREYEAAQKEAAVRRARGRRRKRPSAA</sequence>
<feature type="domain" description="Reverse transcriptase zinc-binding" evidence="2">
    <location>
        <begin position="33"/>
        <end position="117"/>
    </location>
</feature>
<dbReference type="InterPro" id="IPR026960">
    <property type="entry name" value="RVT-Znf"/>
</dbReference>
<evidence type="ECO:0000313" key="4">
    <source>
        <dbReference type="Proteomes" id="UP001231189"/>
    </source>
</evidence>
<organism evidence="3 4">
    <name type="scientific">Lolium multiflorum</name>
    <name type="common">Italian ryegrass</name>
    <name type="synonym">Lolium perenne subsp. multiflorum</name>
    <dbReference type="NCBI Taxonomy" id="4521"/>
    <lineage>
        <taxon>Eukaryota</taxon>
        <taxon>Viridiplantae</taxon>
        <taxon>Streptophyta</taxon>
        <taxon>Embryophyta</taxon>
        <taxon>Tracheophyta</taxon>
        <taxon>Spermatophyta</taxon>
        <taxon>Magnoliopsida</taxon>
        <taxon>Liliopsida</taxon>
        <taxon>Poales</taxon>
        <taxon>Poaceae</taxon>
        <taxon>BOP clade</taxon>
        <taxon>Pooideae</taxon>
        <taxon>Poodae</taxon>
        <taxon>Poeae</taxon>
        <taxon>Poeae Chloroplast Group 2 (Poeae type)</taxon>
        <taxon>Loliodinae</taxon>
        <taxon>Loliinae</taxon>
        <taxon>Lolium</taxon>
    </lineage>
</organism>
<feature type="region of interest" description="Disordered" evidence="1">
    <location>
        <begin position="182"/>
        <end position="214"/>
    </location>
</feature>
<dbReference type="AlphaFoldDB" id="A0AAD8WII5"/>
<dbReference type="Proteomes" id="UP001231189">
    <property type="component" value="Unassembled WGS sequence"/>
</dbReference>
<comment type="caution">
    <text evidence="3">The sequence shown here is derived from an EMBL/GenBank/DDBJ whole genome shotgun (WGS) entry which is preliminary data.</text>
</comment>
<protein>
    <recommendedName>
        <fullName evidence="2">Reverse transcriptase zinc-binding domain-containing protein</fullName>
    </recommendedName>
</protein>
<accession>A0AAD8WII5</accession>
<evidence type="ECO:0000313" key="3">
    <source>
        <dbReference type="EMBL" id="KAK1661405.1"/>
    </source>
</evidence>
<feature type="compositionally biased region" description="Low complexity" evidence="1">
    <location>
        <begin position="182"/>
        <end position="192"/>
    </location>
</feature>